<feature type="compositionally biased region" description="Polar residues" evidence="1">
    <location>
        <begin position="78"/>
        <end position="94"/>
    </location>
</feature>
<dbReference type="OrthoDB" id="3302627at2"/>
<protein>
    <submittedName>
        <fullName evidence="3">Uncharacterized protein</fullName>
    </submittedName>
</protein>
<feature type="compositionally biased region" description="Basic and acidic residues" evidence="1">
    <location>
        <begin position="1"/>
        <end position="10"/>
    </location>
</feature>
<feature type="region of interest" description="Disordered" evidence="1">
    <location>
        <begin position="1"/>
        <end position="20"/>
    </location>
</feature>
<proteinExistence type="predicted"/>
<reference evidence="3 4" key="1">
    <citation type="journal article" date="2015" name="Stand. Genomic Sci.">
        <title>Genomic Encyclopedia of Bacterial and Archaeal Type Strains, Phase III: the genomes of soil and plant-associated and newly described type strains.</title>
        <authorList>
            <person name="Whitman W.B."/>
            <person name="Woyke T."/>
            <person name="Klenk H.P."/>
            <person name="Zhou Y."/>
            <person name="Lilburn T.G."/>
            <person name="Beck B.J."/>
            <person name="De Vos P."/>
            <person name="Vandamme P."/>
            <person name="Eisen J.A."/>
            <person name="Garrity G."/>
            <person name="Hugenholtz P."/>
            <person name="Kyrpides N.C."/>
        </authorList>
    </citation>
    <scope>NUCLEOTIDE SEQUENCE [LARGE SCALE GENOMIC DNA]</scope>
    <source>
        <strain evidence="3 4">VKM Ac-2572</strain>
    </source>
</reference>
<evidence type="ECO:0000256" key="2">
    <source>
        <dbReference type="SAM" id="Phobius"/>
    </source>
</evidence>
<evidence type="ECO:0000313" key="3">
    <source>
        <dbReference type="EMBL" id="TCO33942.1"/>
    </source>
</evidence>
<keyword evidence="4" id="KW-1185">Reference proteome</keyword>
<keyword evidence="2" id="KW-0812">Transmembrane</keyword>
<dbReference type="EMBL" id="SLWN01000002">
    <property type="protein sequence ID" value="TCO33942.1"/>
    <property type="molecule type" value="Genomic_DNA"/>
</dbReference>
<evidence type="ECO:0000256" key="1">
    <source>
        <dbReference type="SAM" id="MobiDB-lite"/>
    </source>
</evidence>
<dbReference type="AlphaFoldDB" id="A0A4R2HRV3"/>
<evidence type="ECO:0000313" key="4">
    <source>
        <dbReference type="Proteomes" id="UP000294508"/>
    </source>
</evidence>
<dbReference type="Proteomes" id="UP000294508">
    <property type="component" value="Unassembled WGS sequence"/>
</dbReference>
<dbReference type="RefSeq" id="WP_132207787.1">
    <property type="nucleotide sequence ID" value="NZ_SLWN01000002.1"/>
</dbReference>
<keyword evidence="2" id="KW-1133">Transmembrane helix</keyword>
<keyword evidence="2" id="KW-0472">Membrane</keyword>
<feature type="transmembrane region" description="Helical" evidence="2">
    <location>
        <begin position="45"/>
        <end position="66"/>
    </location>
</feature>
<name>A0A4R2HRV3_9ACTN</name>
<sequence length="226" mass="23862">MSTDHWDDLKAAGQVPPPSPEVLAHARRQLDTVAAKSHRTHRRRLVVSVLAAAGTASVVVGAVAIYQTGSTPVPAAGPSTTPTRVGGAPSTSRPLEQGAASCVVGYSAAELRNRAFAFDGTVLSAVKDPRTGAPETYTVTFQVHEWFRPTGGDQVKIRMWMAPAAGSDDPTSESGQRYWIGSRLLISGESLSGSSAPWKGPIAWGCGFSRTYDARTAATWRTALSK</sequence>
<accession>A0A4R2HRV3</accession>
<organism evidence="3 4">
    <name type="scientific">Kribbella steppae</name>
    <dbReference type="NCBI Taxonomy" id="2512223"/>
    <lineage>
        <taxon>Bacteria</taxon>
        <taxon>Bacillati</taxon>
        <taxon>Actinomycetota</taxon>
        <taxon>Actinomycetes</taxon>
        <taxon>Propionibacteriales</taxon>
        <taxon>Kribbellaceae</taxon>
        <taxon>Kribbella</taxon>
    </lineage>
</organism>
<feature type="region of interest" description="Disordered" evidence="1">
    <location>
        <begin position="70"/>
        <end position="94"/>
    </location>
</feature>
<gene>
    <name evidence="3" type="ORF">EV652_1026</name>
</gene>
<comment type="caution">
    <text evidence="3">The sequence shown here is derived from an EMBL/GenBank/DDBJ whole genome shotgun (WGS) entry which is preliminary data.</text>
</comment>